<dbReference type="InterPro" id="IPR016768">
    <property type="entry name" value="UCP019883"/>
</dbReference>
<accession>A0A643FEM3</accession>
<dbReference type="AlphaFoldDB" id="A0A643FEM3"/>
<dbReference type="RefSeq" id="WP_151123145.1">
    <property type="nucleotide sequence ID" value="NZ_CP088081.1"/>
</dbReference>
<dbReference type="PIRSF" id="PIRSF019883">
    <property type="entry name" value="UCP019883"/>
    <property type="match status" value="1"/>
</dbReference>
<keyword evidence="3" id="KW-1185">Reference proteome</keyword>
<keyword evidence="1" id="KW-0812">Transmembrane</keyword>
<organism evidence="2 3">
    <name type="scientific">Ideonella dechloratans</name>
    <dbReference type="NCBI Taxonomy" id="36863"/>
    <lineage>
        <taxon>Bacteria</taxon>
        <taxon>Pseudomonadati</taxon>
        <taxon>Pseudomonadota</taxon>
        <taxon>Betaproteobacteria</taxon>
        <taxon>Burkholderiales</taxon>
        <taxon>Sphaerotilaceae</taxon>
        <taxon>Ideonella</taxon>
    </lineage>
</organism>
<sequence length="107" mass="11952">MTQDIAVWLVLVAALLGANLPFLSQRVLLVGPRQQDKAFGWRLLELVLLWLAVLGAGFALESQLGQRSPQGWEFFAAMGCLFLTLAVPGFIWRYLRRRRVAEVPDAG</sequence>
<evidence type="ECO:0000313" key="3">
    <source>
        <dbReference type="Proteomes" id="UP000430120"/>
    </source>
</evidence>
<keyword evidence="1" id="KW-0472">Membrane</keyword>
<feature type="transmembrane region" description="Helical" evidence="1">
    <location>
        <begin position="43"/>
        <end position="60"/>
    </location>
</feature>
<proteinExistence type="predicted"/>
<dbReference type="Pfam" id="PF10993">
    <property type="entry name" value="DUF2818"/>
    <property type="match status" value="1"/>
</dbReference>
<name>A0A643FEM3_IDEDE</name>
<evidence type="ECO:0000313" key="2">
    <source>
        <dbReference type="EMBL" id="KAB0584123.1"/>
    </source>
</evidence>
<gene>
    <name evidence="2" type="ORF">F7Q92_05320</name>
</gene>
<dbReference type="EMBL" id="VZPB01000008">
    <property type="protein sequence ID" value="KAB0584123.1"/>
    <property type="molecule type" value="Genomic_DNA"/>
</dbReference>
<dbReference type="OrthoDB" id="5785537at2"/>
<feature type="transmembrane region" description="Helical" evidence="1">
    <location>
        <begin position="6"/>
        <end position="23"/>
    </location>
</feature>
<evidence type="ECO:0000256" key="1">
    <source>
        <dbReference type="SAM" id="Phobius"/>
    </source>
</evidence>
<keyword evidence="1" id="KW-1133">Transmembrane helix</keyword>
<feature type="transmembrane region" description="Helical" evidence="1">
    <location>
        <begin position="72"/>
        <end position="92"/>
    </location>
</feature>
<protein>
    <submittedName>
        <fullName evidence="2">DUF2818 family protein</fullName>
    </submittedName>
</protein>
<comment type="caution">
    <text evidence="2">The sequence shown here is derived from an EMBL/GenBank/DDBJ whole genome shotgun (WGS) entry which is preliminary data.</text>
</comment>
<reference evidence="2 3" key="1">
    <citation type="submission" date="2019-09" db="EMBL/GenBank/DDBJ databases">
        <title>Draft genome sequences of 48 bacterial type strains from the CCUG.</title>
        <authorList>
            <person name="Tunovic T."/>
            <person name="Pineiro-Iglesias B."/>
            <person name="Unosson C."/>
            <person name="Inganas E."/>
            <person name="Ohlen M."/>
            <person name="Cardew S."/>
            <person name="Jensie-Markopoulos S."/>
            <person name="Salva-Serra F."/>
            <person name="Jaen-Luchoro D."/>
            <person name="Karlsson R."/>
            <person name="Svensson-Stadler L."/>
            <person name="Chun J."/>
            <person name="Moore E."/>
        </authorList>
    </citation>
    <scope>NUCLEOTIDE SEQUENCE [LARGE SCALE GENOMIC DNA]</scope>
    <source>
        <strain evidence="2 3">CCUG 30977</strain>
    </source>
</reference>
<dbReference type="Proteomes" id="UP000430120">
    <property type="component" value="Unassembled WGS sequence"/>
</dbReference>